<evidence type="ECO:0000313" key="2">
    <source>
        <dbReference type="EMBL" id="GGW90922.1"/>
    </source>
</evidence>
<dbReference type="Proteomes" id="UP000631300">
    <property type="component" value="Unassembled WGS sequence"/>
</dbReference>
<feature type="compositionally biased region" description="Basic and acidic residues" evidence="1">
    <location>
        <begin position="85"/>
        <end position="130"/>
    </location>
</feature>
<feature type="region of interest" description="Disordered" evidence="1">
    <location>
        <begin position="269"/>
        <end position="288"/>
    </location>
</feature>
<proteinExistence type="predicted"/>
<reference evidence="2" key="2">
    <citation type="submission" date="2020-09" db="EMBL/GenBank/DDBJ databases">
        <authorList>
            <person name="Sun Q."/>
            <person name="Kim S."/>
        </authorList>
    </citation>
    <scope>NUCLEOTIDE SEQUENCE</scope>
    <source>
        <strain evidence="2">KCTC 22164</strain>
    </source>
</reference>
<reference evidence="2" key="1">
    <citation type="journal article" date="2014" name="Int. J. Syst. Evol. Microbiol.">
        <title>Complete genome sequence of Corynebacterium casei LMG S-19264T (=DSM 44701T), isolated from a smear-ripened cheese.</title>
        <authorList>
            <consortium name="US DOE Joint Genome Institute (JGI-PGF)"/>
            <person name="Walter F."/>
            <person name="Albersmeier A."/>
            <person name="Kalinowski J."/>
            <person name="Ruckert C."/>
        </authorList>
    </citation>
    <scope>NUCLEOTIDE SEQUENCE</scope>
    <source>
        <strain evidence="2">KCTC 22164</strain>
    </source>
</reference>
<organism evidence="2 3">
    <name type="scientific">Alteromonas halophila</name>
    <dbReference type="NCBI Taxonomy" id="516698"/>
    <lineage>
        <taxon>Bacteria</taxon>
        <taxon>Pseudomonadati</taxon>
        <taxon>Pseudomonadota</taxon>
        <taxon>Gammaproteobacteria</taxon>
        <taxon>Alteromonadales</taxon>
        <taxon>Alteromonadaceae</taxon>
        <taxon>Alteromonas/Salinimonas group</taxon>
        <taxon>Alteromonas</taxon>
    </lineage>
</organism>
<feature type="compositionally biased region" description="Low complexity" evidence="1">
    <location>
        <begin position="185"/>
        <end position="196"/>
    </location>
</feature>
<feature type="compositionally biased region" description="Polar residues" evidence="1">
    <location>
        <begin position="33"/>
        <end position="47"/>
    </location>
</feature>
<dbReference type="Pfam" id="PF12118">
    <property type="entry name" value="SprA-related"/>
    <property type="match status" value="1"/>
</dbReference>
<sequence length="314" mass="34070">MNIVLPIPTTLVTPTANVNTEAARRDNILRETIPQTTESDQSASQKGLGSESDRVRTPGQQPTPLTYERPQIQGGAGAQGGISADNRKDNASDESAGKENAKEQQKEANKQEIKELEARDREVRSHEKAHAATGGQYAGAPKYEYTQGPDGKRYVTDGEVSIDISEAQTPEKTLRKMEQVRAAALAPAQPSAQDLQVAAEASRKAFEARSDIARERTESLSNSDSEQTVDAASITPPSLDDLVDRGNISPPTRTLNDVVLSARETIREAREQVQPEPGQRSLDIDDQSRARIDRIQQFYSSTVTPSDTGFSASA</sequence>
<evidence type="ECO:0000313" key="3">
    <source>
        <dbReference type="Proteomes" id="UP000631300"/>
    </source>
</evidence>
<comment type="caution">
    <text evidence="2">The sequence shown here is derived from an EMBL/GenBank/DDBJ whole genome shotgun (WGS) entry which is preliminary data.</text>
</comment>
<evidence type="ECO:0000256" key="1">
    <source>
        <dbReference type="SAM" id="MobiDB-lite"/>
    </source>
</evidence>
<feature type="compositionally biased region" description="Basic and acidic residues" evidence="1">
    <location>
        <begin position="201"/>
        <end position="218"/>
    </location>
</feature>
<name>A0A918JPP2_9ALTE</name>
<feature type="region of interest" description="Disordered" evidence="1">
    <location>
        <begin position="17"/>
        <end position="173"/>
    </location>
</feature>
<evidence type="ECO:0008006" key="4">
    <source>
        <dbReference type="Google" id="ProtNLM"/>
    </source>
</evidence>
<feature type="region of interest" description="Disordered" evidence="1">
    <location>
        <begin position="185"/>
        <end position="253"/>
    </location>
</feature>
<protein>
    <recommendedName>
        <fullName evidence="4">Catalase</fullName>
    </recommendedName>
</protein>
<feature type="compositionally biased region" description="Polar residues" evidence="1">
    <location>
        <begin position="219"/>
        <end position="230"/>
    </location>
</feature>
<keyword evidence="3" id="KW-1185">Reference proteome</keyword>
<accession>A0A918JPP2</accession>
<dbReference type="InterPro" id="IPR021973">
    <property type="entry name" value="SprA-related"/>
</dbReference>
<dbReference type="EMBL" id="BMXP01000007">
    <property type="protein sequence ID" value="GGW90922.1"/>
    <property type="molecule type" value="Genomic_DNA"/>
</dbReference>
<dbReference type="AlphaFoldDB" id="A0A918JPP2"/>
<gene>
    <name evidence="2" type="ORF">GCM10007391_26540</name>
</gene>
<dbReference type="RefSeq" id="WP_189407215.1">
    <property type="nucleotide sequence ID" value="NZ_BMXP01000007.1"/>
</dbReference>